<dbReference type="InterPro" id="IPR005519">
    <property type="entry name" value="Acid_phosphat_B-like"/>
</dbReference>
<gene>
    <name evidence="5" type="ORF">J5N97_025882</name>
</gene>
<dbReference type="EMBL" id="JAGGNH010000008">
    <property type="protein sequence ID" value="KAJ0964744.1"/>
    <property type="molecule type" value="Genomic_DNA"/>
</dbReference>
<evidence type="ECO:0008006" key="7">
    <source>
        <dbReference type="Google" id="ProtNLM"/>
    </source>
</evidence>
<name>A0A9D5H612_9LILI</name>
<comment type="similarity">
    <text evidence="3">Belongs to the APS1/VSP family.</text>
</comment>
<accession>A0A9D5H612</accession>
<dbReference type="InterPro" id="IPR023214">
    <property type="entry name" value="HAD_sf"/>
</dbReference>
<feature type="signal peptide" evidence="4">
    <location>
        <begin position="1"/>
        <end position="20"/>
    </location>
</feature>
<dbReference type="PANTHER" id="PTHR31284">
    <property type="entry name" value="ACID PHOSPHATASE-LIKE PROTEIN"/>
    <property type="match status" value="1"/>
</dbReference>
<evidence type="ECO:0000256" key="1">
    <source>
        <dbReference type="ARBA" id="ARBA00022729"/>
    </source>
</evidence>
<dbReference type="Gene3D" id="3.40.50.1000">
    <property type="entry name" value="HAD superfamily/HAD-like"/>
    <property type="match status" value="1"/>
</dbReference>
<evidence type="ECO:0000256" key="3">
    <source>
        <dbReference type="PIRNR" id="PIRNR002674"/>
    </source>
</evidence>
<dbReference type="OrthoDB" id="59415at2759"/>
<keyword evidence="6" id="KW-1185">Reference proteome</keyword>
<protein>
    <recommendedName>
        <fullName evidence="7">Acid phosphatase 1</fullName>
    </recommendedName>
</protein>
<dbReference type="PIRSF" id="PIRSF002674">
    <property type="entry name" value="VSP"/>
    <property type="match status" value="1"/>
</dbReference>
<reference evidence="5" key="1">
    <citation type="submission" date="2021-03" db="EMBL/GenBank/DDBJ databases">
        <authorList>
            <person name="Li Z."/>
            <person name="Yang C."/>
        </authorList>
    </citation>
    <scope>NUCLEOTIDE SEQUENCE</scope>
    <source>
        <strain evidence="5">Dzin_1.0</strain>
        <tissue evidence="5">Leaf</tissue>
    </source>
</reference>
<dbReference type="CDD" id="cd07535">
    <property type="entry name" value="HAD_VSP"/>
    <property type="match status" value="1"/>
</dbReference>
<keyword evidence="2" id="KW-0325">Glycoprotein</keyword>
<reference evidence="5" key="2">
    <citation type="journal article" date="2022" name="Hortic Res">
        <title>The genome of Dioscorea zingiberensis sheds light on the biosynthesis, origin and evolution of the medicinally important diosgenin saponins.</title>
        <authorList>
            <person name="Li Y."/>
            <person name="Tan C."/>
            <person name="Li Z."/>
            <person name="Guo J."/>
            <person name="Li S."/>
            <person name="Chen X."/>
            <person name="Wang C."/>
            <person name="Dai X."/>
            <person name="Yang H."/>
            <person name="Song W."/>
            <person name="Hou L."/>
            <person name="Xu J."/>
            <person name="Tong Z."/>
            <person name="Xu A."/>
            <person name="Yuan X."/>
            <person name="Wang W."/>
            <person name="Yang Q."/>
            <person name="Chen L."/>
            <person name="Sun Z."/>
            <person name="Wang K."/>
            <person name="Pan B."/>
            <person name="Chen J."/>
            <person name="Bao Y."/>
            <person name="Liu F."/>
            <person name="Qi X."/>
            <person name="Gang D.R."/>
            <person name="Wen J."/>
            <person name="Li J."/>
        </authorList>
    </citation>
    <scope>NUCLEOTIDE SEQUENCE</scope>
    <source>
        <strain evidence="5">Dzin_1.0</strain>
    </source>
</reference>
<proteinExistence type="inferred from homology"/>
<feature type="chain" id="PRO_5039622772" description="Acid phosphatase 1" evidence="4">
    <location>
        <begin position="21"/>
        <end position="270"/>
    </location>
</feature>
<keyword evidence="1 4" id="KW-0732">Signal</keyword>
<comment type="caution">
    <text evidence="5">The sequence shown here is derived from an EMBL/GenBank/DDBJ whole genome shotgun (WGS) entry which is preliminary data.</text>
</comment>
<sequence length="270" mass="29954">MGTPAHFPLILILILSSVSAQTLIQMLPHRPQRTGDGDLFCDSWRLSVETNNAGPWMTIPAECVAFVEEYVNGDRYASDSAVVAGDSLAFARTARIAGDGRDVWVFDIDETLLSNVPYYAVNGYGSSYQIALRISGIVWLVVSEVFNDTSFDEWVLKARAPALSASLQLYEELQGLGFQMILLTGRAEAQRNATEENLLFSGYHSWKRLILREASDIGKTAVVYKSERRAELEAQGYRIHGSSGDQWSDLLGSPMATRSFKLPNPLYHIP</sequence>
<evidence type="ECO:0000256" key="4">
    <source>
        <dbReference type="SAM" id="SignalP"/>
    </source>
</evidence>
<dbReference type="SUPFAM" id="SSF56784">
    <property type="entry name" value="HAD-like"/>
    <property type="match status" value="1"/>
</dbReference>
<dbReference type="AlphaFoldDB" id="A0A9D5H612"/>
<evidence type="ECO:0000313" key="6">
    <source>
        <dbReference type="Proteomes" id="UP001085076"/>
    </source>
</evidence>
<dbReference type="InterPro" id="IPR014403">
    <property type="entry name" value="APS1/VSP"/>
</dbReference>
<organism evidence="5 6">
    <name type="scientific">Dioscorea zingiberensis</name>
    <dbReference type="NCBI Taxonomy" id="325984"/>
    <lineage>
        <taxon>Eukaryota</taxon>
        <taxon>Viridiplantae</taxon>
        <taxon>Streptophyta</taxon>
        <taxon>Embryophyta</taxon>
        <taxon>Tracheophyta</taxon>
        <taxon>Spermatophyta</taxon>
        <taxon>Magnoliopsida</taxon>
        <taxon>Liliopsida</taxon>
        <taxon>Dioscoreales</taxon>
        <taxon>Dioscoreaceae</taxon>
        <taxon>Dioscorea</taxon>
    </lineage>
</organism>
<dbReference type="PANTHER" id="PTHR31284:SF10">
    <property type="entry name" value="ACID PHOSPHATASE-LIKE PROTEIN"/>
    <property type="match status" value="1"/>
</dbReference>
<dbReference type="InterPro" id="IPR036412">
    <property type="entry name" value="HAD-like_sf"/>
</dbReference>
<evidence type="ECO:0000313" key="5">
    <source>
        <dbReference type="EMBL" id="KAJ0964744.1"/>
    </source>
</evidence>
<dbReference type="Proteomes" id="UP001085076">
    <property type="component" value="Miscellaneous, Linkage group lg08"/>
</dbReference>
<evidence type="ECO:0000256" key="2">
    <source>
        <dbReference type="ARBA" id="ARBA00023180"/>
    </source>
</evidence>
<dbReference type="Pfam" id="PF03767">
    <property type="entry name" value="Acid_phosphat_B"/>
    <property type="match status" value="1"/>
</dbReference>